<dbReference type="InterPro" id="IPR015424">
    <property type="entry name" value="PyrdxlP-dep_Trfase"/>
</dbReference>
<dbReference type="PANTHER" id="PTHR45688">
    <property type="match status" value="1"/>
</dbReference>
<dbReference type="Gene3D" id="3.90.1150.10">
    <property type="entry name" value="Aspartate Aminotransferase, domain 1"/>
    <property type="match status" value="1"/>
</dbReference>
<organism evidence="5 6">
    <name type="scientific">Pseudoxanthobacter soli DSM 19599</name>
    <dbReference type="NCBI Taxonomy" id="1123029"/>
    <lineage>
        <taxon>Bacteria</taxon>
        <taxon>Pseudomonadati</taxon>
        <taxon>Pseudomonadota</taxon>
        <taxon>Alphaproteobacteria</taxon>
        <taxon>Hyphomicrobiales</taxon>
        <taxon>Segnochrobactraceae</taxon>
        <taxon>Pseudoxanthobacter</taxon>
    </lineage>
</organism>
<evidence type="ECO:0000256" key="1">
    <source>
        <dbReference type="ARBA" id="ARBA00001933"/>
    </source>
</evidence>
<name>A0A1M7ZM17_9HYPH</name>
<dbReference type="InterPro" id="IPR015422">
    <property type="entry name" value="PyrdxlP-dep_Trfase_small"/>
</dbReference>
<comment type="cofactor">
    <cofactor evidence="1">
        <name>pyridoxal 5'-phosphate</name>
        <dbReference type="ChEBI" id="CHEBI:597326"/>
    </cofactor>
</comment>
<comment type="similarity">
    <text evidence="2 4">Belongs to the class-III pyridoxal-phosphate-dependent aminotransferase family.</text>
</comment>
<evidence type="ECO:0000256" key="2">
    <source>
        <dbReference type="ARBA" id="ARBA00008954"/>
    </source>
</evidence>
<dbReference type="EMBL" id="FRXO01000005">
    <property type="protein sequence ID" value="SHO65943.1"/>
    <property type="molecule type" value="Genomic_DNA"/>
</dbReference>
<reference evidence="5 6" key="1">
    <citation type="submission" date="2016-12" db="EMBL/GenBank/DDBJ databases">
        <authorList>
            <person name="Song W.-J."/>
            <person name="Kurnit D.M."/>
        </authorList>
    </citation>
    <scope>NUCLEOTIDE SEQUENCE [LARGE SCALE GENOMIC DNA]</scope>
    <source>
        <strain evidence="5 6">DSM 19599</strain>
    </source>
</reference>
<dbReference type="Pfam" id="PF00202">
    <property type="entry name" value="Aminotran_3"/>
    <property type="match status" value="1"/>
</dbReference>
<evidence type="ECO:0000256" key="3">
    <source>
        <dbReference type="ARBA" id="ARBA00022898"/>
    </source>
</evidence>
<dbReference type="InterPro" id="IPR015421">
    <property type="entry name" value="PyrdxlP-dep_Trfase_major"/>
</dbReference>
<dbReference type="Proteomes" id="UP000186406">
    <property type="component" value="Unassembled WGS sequence"/>
</dbReference>
<evidence type="ECO:0000313" key="5">
    <source>
        <dbReference type="EMBL" id="SHO65943.1"/>
    </source>
</evidence>
<keyword evidence="3 4" id="KW-0663">Pyridoxal phosphate</keyword>
<dbReference type="InterPro" id="IPR005814">
    <property type="entry name" value="Aminotrans_3"/>
</dbReference>
<dbReference type="STRING" id="1123029.SAMN02745172_02592"/>
<evidence type="ECO:0000256" key="4">
    <source>
        <dbReference type="RuleBase" id="RU003560"/>
    </source>
</evidence>
<keyword evidence="6" id="KW-1185">Reference proteome</keyword>
<protein>
    <submittedName>
        <fullName evidence="5">4-aminobutyrate aminotransferase</fullName>
    </submittedName>
</protein>
<dbReference type="GO" id="GO:0008483">
    <property type="term" value="F:transaminase activity"/>
    <property type="evidence" value="ECO:0007669"/>
    <property type="project" value="UniProtKB-KW"/>
</dbReference>
<accession>A0A1M7ZM17</accession>
<dbReference type="CDD" id="cd00610">
    <property type="entry name" value="OAT_like"/>
    <property type="match status" value="1"/>
</dbReference>
<dbReference type="AlphaFoldDB" id="A0A1M7ZM17"/>
<dbReference type="PROSITE" id="PS00600">
    <property type="entry name" value="AA_TRANSFER_CLASS_3"/>
    <property type="match status" value="1"/>
</dbReference>
<dbReference type="Gene3D" id="3.40.640.10">
    <property type="entry name" value="Type I PLP-dependent aspartate aminotransferase-like (Major domain)"/>
    <property type="match status" value="1"/>
</dbReference>
<sequence>MSREAVQKTRSLRERDADTIAEIARLRFSPLSLIGGRGSRLIEEGGREILDLSASAGSASLGYGHPAVVEAVTEATRDMAGASLLLYPNENAVSLAETLLAVTPGEGARKVWFGHSGSDANDCAVRVLQAATGRSRFISFIGSYHGNLSGSMAVSGHTAMTHTLPRPGLVLLPYPEPFRPRFTADAVLDMLDYQFETTCPPHQVAAVFIEPLMSDGGLIVPPPGFLKALADRCRRHGIRIVVDEVKVGLGRSGLMHCFEHEGLAPDMVVLGKGLGGGLPLSAVVGPREIMDHAPAFALQTTAGNPVTTAAGRAVVETVARERLWERAARVGQVFSDGLRALAERHEIIGDVRGRGLAVGVDLVADRESRAPVPVSTTAKVIYRGYELGAAFSYVGLKGNVLEFTPPLTLTEAEALEGVAIVDRALADVAAGRVSDEAVAPFMMW</sequence>
<dbReference type="PANTHER" id="PTHR45688:SF13">
    <property type="entry name" value="ALANINE--GLYOXYLATE AMINOTRANSFERASE 2-LIKE"/>
    <property type="match status" value="1"/>
</dbReference>
<gene>
    <name evidence="5" type="ORF">SAMN02745172_02592</name>
</gene>
<evidence type="ECO:0000313" key="6">
    <source>
        <dbReference type="Proteomes" id="UP000186406"/>
    </source>
</evidence>
<keyword evidence="5" id="KW-0032">Aminotransferase</keyword>
<keyword evidence="5" id="KW-0808">Transferase</keyword>
<dbReference type="InterPro" id="IPR049704">
    <property type="entry name" value="Aminotrans_3_PPA_site"/>
</dbReference>
<proteinExistence type="inferred from homology"/>
<dbReference type="GO" id="GO:0030170">
    <property type="term" value="F:pyridoxal phosphate binding"/>
    <property type="evidence" value="ECO:0007669"/>
    <property type="project" value="InterPro"/>
</dbReference>
<dbReference type="RefSeq" id="WP_073629353.1">
    <property type="nucleotide sequence ID" value="NZ_FRXO01000005.1"/>
</dbReference>
<dbReference type="OrthoDB" id="9801834at2"/>
<dbReference type="SUPFAM" id="SSF53383">
    <property type="entry name" value="PLP-dependent transferases"/>
    <property type="match status" value="1"/>
</dbReference>